<evidence type="ECO:0000256" key="3">
    <source>
        <dbReference type="ARBA" id="ARBA00022692"/>
    </source>
</evidence>
<evidence type="ECO:0000256" key="4">
    <source>
        <dbReference type="ARBA" id="ARBA00022989"/>
    </source>
</evidence>
<feature type="transmembrane region" description="Helical" evidence="6">
    <location>
        <begin position="137"/>
        <end position="156"/>
    </location>
</feature>
<keyword evidence="3 6" id="KW-0812">Transmembrane</keyword>
<dbReference type="GO" id="GO:0005436">
    <property type="term" value="F:sodium:phosphate symporter activity"/>
    <property type="evidence" value="ECO:0007669"/>
    <property type="project" value="InterPro"/>
</dbReference>
<accession>A0A1D4L4L1</accession>
<dbReference type="AlphaFoldDB" id="A0A1D4L4L1"/>
<dbReference type="NCBIfam" id="TIGR00704">
    <property type="entry name" value="NaPi_cotrn_rel"/>
    <property type="match status" value="1"/>
</dbReference>
<dbReference type="PANTHER" id="PTHR10010">
    <property type="entry name" value="SOLUTE CARRIER FAMILY 34 SODIUM PHOSPHATE , MEMBER 2-RELATED"/>
    <property type="match status" value="1"/>
</dbReference>
<dbReference type="NCBIfam" id="NF037997">
    <property type="entry name" value="Na_Pi_symport"/>
    <property type="match status" value="1"/>
</dbReference>
<dbReference type="InterPro" id="IPR026022">
    <property type="entry name" value="PhoU_dom"/>
</dbReference>
<keyword evidence="2" id="KW-1003">Cell membrane</keyword>
<dbReference type="Gene3D" id="1.20.58.220">
    <property type="entry name" value="Phosphate transport system protein phou homolog 2, domain 2"/>
    <property type="match status" value="1"/>
</dbReference>
<dbReference type="PANTHER" id="PTHR10010:SF46">
    <property type="entry name" value="SODIUM-DEPENDENT PHOSPHATE TRANSPORT PROTEIN 2B"/>
    <property type="match status" value="1"/>
</dbReference>
<gene>
    <name evidence="8" type="ORF">SAMEA2297795_01208</name>
    <name evidence="9" type="ORF">SAMEA2297796_01401</name>
</gene>
<evidence type="ECO:0000313" key="8">
    <source>
        <dbReference type="EMBL" id="SCS80954.1"/>
    </source>
</evidence>
<evidence type="ECO:0000259" key="7">
    <source>
        <dbReference type="Pfam" id="PF01895"/>
    </source>
</evidence>
<dbReference type="InterPro" id="IPR003841">
    <property type="entry name" value="Na/Pi_transpt"/>
</dbReference>
<dbReference type="InterPro" id="IPR038078">
    <property type="entry name" value="PhoU-like_sf"/>
</dbReference>
<dbReference type="OrthoDB" id="9763003at2"/>
<protein>
    <submittedName>
        <fullName evidence="8">Na+ Pi-cotransporter protein</fullName>
    </submittedName>
</protein>
<dbReference type="EMBL" id="FMPG01000003">
    <property type="protein sequence ID" value="SCS80954.1"/>
    <property type="molecule type" value="Genomic_DNA"/>
</dbReference>
<feature type="transmembrane region" description="Helical" evidence="6">
    <location>
        <begin position="44"/>
        <end position="63"/>
    </location>
</feature>
<proteinExistence type="predicted"/>
<dbReference type="InterPro" id="IPR004633">
    <property type="entry name" value="NaPi_cotrn-rel/YqeW-like"/>
</dbReference>
<evidence type="ECO:0000313" key="10">
    <source>
        <dbReference type="Proteomes" id="UP000095412"/>
    </source>
</evidence>
<dbReference type="RefSeq" id="WP_069995571.1">
    <property type="nucleotide sequence ID" value="NZ_FMPG01000003.1"/>
</dbReference>
<feature type="transmembrane region" description="Helical" evidence="6">
    <location>
        <begin position="244"/>
        <end position="265"/>
    </location>
</feature>
<comment type="subcellular location">
    <subcellularLocation>
        <location evidence="1">Cell membrane</location>
        <topology evidence="1">Multi-pass membrane protein</topology>
    </subcellularLocation>
</comment>
<dbReference type="Proteomes" id="UP000095768">
    <property type="component" value="Unassembled WGS sequence"/>
</dbReference>
<organism evidence="8 11">
    <name type="scientific">Staphylococcus caeli</name>
    <dbReference type="NCBI Taxonomy" id="2201815"/>
    <lineage>
        <taxon>Bacteria</taxon>
        <taxon>Bacillati</taxon>
        <taxon>Bacillota</taxon>
        <taxon>Bacilli</taxon>
        <taxon>Bacillales</taxon>
        <taxon>Staphylococcaceae</taxon>
        <taxon>Staphylococcus</taxon>
    </lineage>
</organism>
<feature type="transmembrane region" description="Helical" evidence="6">
    <location>
        <begin position="209"/>
        <end position="232"/>
    </location>
</feature>
<evidence type="ECO:0000256" key="6">
    <source>
        <dbReference type="SAM" id="Phobius"/>
    </source>
</evidence>
<evidence type="ECO:0000313" key="9">
    <source>
        <dbReference type="EMBL" id="SCS93429.1"/>
    </source>
</evidence>
<evidence type="ECO:0000256" key="1">
    <source>
        <dbReference type="ARBA" id="ARBA00004651"/>
    </source>
</evidence>
<feature type="transmembrane region" description="Helical" evidence="6">
    <location>
        <begin position="69"/>
        <end position="88"/>
    </location>
</feature>
<feature type="transmembrane region" description="Helical" evidence="6">
    <location>
        <begin position="100"/>
        <end position="125"/>
    </location>
</feature>
<dbReference type="Proteomes" id="UP000095412">
    <property type="component" value="Unassembled WGS sequence"/>
</dbReference>
<dbReference type="SUPFAM" id="SSF109755">
    <property type="entry name" value="PhoU-like"/>
    <property type="match status" value="1"/>
</dbReference>
<evidence type="ECO:0000313" key="11">
    <source>
        <dbReference type="Proteomes" id="UP000095768"/>
    </source>
</evidence>
<reference evidence="9 10" key="1">
    <citation type="submission" date="2016-09" db="EMBL/GenBank/DDBJ databases">
        <authorList>
            <consortium name="Pathogen Informatics"/>
            <person name="Sun Q."/>
            <person name="Inoue M."/>
        </authorList>
    </citation>
    <scope>NUCLEOTIDE SEQUENCE [LARGE SCALE GENOMIC DNA]</scope>
    <source>
        <strain evidence="9 10">82C</strain>
    </source>
</reference>
<keyword evidence="4 6" id="KW-1133">Transmembrane helix</keyword>
<feature type="transmembrane region" description="Helical" evidence="6">
    <location>
        <begin position="177"/>
        <end position="203"/>
    </location>
</feature>
<feature type="transmembrane region" description="Helical" evidence="6">
    <location>
        <begin position="6"/>
        <end position="23"/>
    </location>
</feature>
<dbReference type="Pfam" id="PF01895">
    <property type="entry name" value="PhoU"/>
    <property type="match status" value="1"/>
</dbReference>
<keyword evidence="10" id="KW-1185">Reference proteome</keyword>
<keyword evidence="5 6" id="KW-0472">Membrane</keyword>
<dbReference type="GO" id="GO:0044341">
    <property type="term" value="P:sodium-dependent phosphate transport"/>
    <property type="evidence" value="ECO:0007669"/>
    <property type="project" value="InterPro"/>
</dbReference>
<evidence type="ECO:0000256" key="5">
    <source>
        <dbReference type="ARBA" id="ARBA00023136"/>
    </source>
</evidence>
<dbReference type="GO" id="GO:0005886">
    <property type="term" value="C:plasma membrane"/>
    <property type="evidence" value="ECO:0007669"/>
    <property type="project" value="UniProtKB-SubCell"/>
</dbReference>
<dbReference type="Pfam" id="PF02690">
    <property type="entry name" value="Na_Pi_cotrans"/>
    <property type="match status" value="2"/>
</dbReference>
<evidence type="ECO:0000256" key="2">
    <source>
        <dbReference type="ARBA" id="ARBA00022475"/>
    </source>
</evidence>
<sequence length="556" mass="61429">MDSSVMEIIFTFIGGLGIFLYGIKQMGDGLQAAAGDRLRNILNTFTSNPIMGVLAGMIVTILIQSSSGTTVITIGLVSAGFMTMRQAIGVVMGANIGTTVTAFIIGIDVGAYALPILAVGAFLIFFIQKRKVKNVGMILFGFGALFYGLELMSGAVKPLADLEGFKQIMLDMSSNPIYGLAAGTILTVIIQSSSATIGILQGFFANDLISLHGALPVLLGDNIGTTITAVLASLAGSLAAKRVAAVHVMFNVIGATIFLIILPVYQMVIEWMQGVLNLKPEMVIAFAHGTFNITNTLIQLPFIFVLAWIVTKIVPGEDLNEKYKPRTLDKNLINRAPSIALQEAQEEIQNIGHMTFAMLKSVNSYDDKKEREIIHKHAAIDNMYDNVRQYLTKISEKKLSQKDAERMSVLQDVNRTILKVAGLSEAYLLDKKKEQTSQIQISEKAEVSINRLYDHVTTSFDKTIDMFDVYDRMKRDEIVKISNESYRLEHDLRKKHIKRLSSGECTPEGGLLYLDMIAILERIGYHSRNISESMIDIDEIETDEDEDEETPVNWSY</sequence>
<name>A0A1D4L4L1_9STAP</name>
<dbReference type="EMBL" id="FMPI01000008">
    <property type="protein sequence ID" value="SCS93429.1"/>
    <property type="molecule type" value="Genomic_DNA"/>
</dbReference>
<feature type="domain" description="PhoU" evidence="7">
    <location>
        <begin position="449"/>
        <end position="533"/>
    </location>
</feature>
<reference evidence="8 11" key="2">
    <citation type="submission" date="2016-09" db="EMBL/GenBank/DDBJ databases">
        <authorList>
            <consortium name="Pathogen Informatics"/>
        </authorList>
    </citation>
    <scope>NUCLEOTIDE SEQUENCE [LARGE SCALE GENOMIC DNA]</scope>
    <source>
        <strain evidence="8 11">82B</strain>
    </source>
</reference>